<sequence>MKFNRKSILNLLVVLLMLAAIYLYDSHKLHSVKRNSLYSIGIVTGVHGLARGGKAIEYGFSYQKRNYKGDFPTNLPDEQTSRLIDKRFLVVFDSIRPSWNRIILKYEINDSSKNPTNGWKKIPSQVIKTTHNN</sequence>
<reference evidence="2 3" key="1">
    <citation type="submission" date="2018-03" db="EMBL/GenBank/DDBJ databases">
        <title>Genomic Encyclopedia of Archaeal and Bacterial Type Strains, Phase II (KMG-II): from individual species to whole genera.</title>
        <authorList>
            <person name="Goeker M."/>
        </authorList>
    </citation>
    <scope>NUCLEOTIDE SEQUENCE [LARGE SCALE GENOMIC DNA]</scope>
    <source>
        <strain evidence="2 3">DSM 27267</strain>
    </source>
</reference>
<proteinExistence type="predicted"/>
<feature type="transmembrane region" description="Helical" evidence="1">
    <location>
        <begin position="7"/>
        <end position="24"/>
    </location>
</feature>
<dbReference type="OrthoDB" id="1254494at2"/>
<accession>A0A2P8CFT1</accession>
<keyword evidence="1" id="KW-0812">Transmembrane</keyword>
<organism evidence="2 3">
    <name type="scientific">Prolixibacter denitrificans</name>
    <dbReference type="NCBI Taxonomy" id="1541063"/>
    <lineage>
        <taxon>Bacteria</taxon>
        <taxon>Pseudomonadati</taxon>
        <taxon>Bacteroidota</taxon>
        <taxon>Bacteroidia</taxon>
        <taxon>Marinilabiliales</taxon>
        <taxon>Prolixibacteraceae</taxon>
        <taxon>Prolixibacter</taxon>
    </lineage>
</organism>
<protein>
    <submittedName>
        <fullName evidence="2">Uncharacterized protein</fullName>
    </submittedName>
</protein>
<evidence type="ECO:0000313" key="3">
    <source>
        <dbReference type="Proteomes" id="UP000240621"/>
    </source>
</evidence>
<dbReference type="EMBL" id="PYGC01000003">
    <property type="protein sequence ID" value="PSK83749.1"/>
    <property type="molecule type" value="Genomic_DNA"/>
</dbReference>
<dbReference type="AlphaFoldDB" id="A0A2P8CFT1"/>
<comment type="caution">
    <text evidence="2">The sequence shown here is derived from an EMBL/GenBank/DDBJ whole genome shotgun (WGS) entry which is preliminary data.</text>
</comment>
<evidence type="ECO:0000256" key="1">
    <source>
        <dbReference type="SAM" id="Phobius"/>
    </source>
</evidence>
<keyword evidence="1" id="KW-0472">Membrane</keyword>
<dbReference type="Proteomes" id="UP000240621">
    <property type="component" value="Unassembled WGS sequence"/>
</dbReference>
<name>A0A2P8CFT1_9BACT</name>
<evidence type="ECO:0000313" key="2">
    <source>
        <dbReference type="EMBL" id="PSK83749.1"/>
    </source>
</evidence>
<dbReference type="RefSeq" id="WP_106541589.1">
    <property type="nucleotide sequence ID" value="NZ_BLAU01000001.1"/>
</dbReference>
<keyword evidence="1" id="KW-1133">Transmembrane helix</keyword>
<gene>
    <name evidence="2" type="ORF">CLV93_103164</name>
</gene>